<accession>M7YET5</accession>
<dbReference type="InterPro" id="IPR006652">
    <property type="entry name" value="Kelch_1"/>
</dbReference>
<organism evidence="1">
    <name type="scientific">Triticum urartu</name>
    <name type="common">Red wild einkorn</name>
    <name type="synonym">Crithodium urartu</name>
    <dbReference type="NCBI Taxonomy" id="4572"/>
    <lineage>
        <taxon>Eukaryota</taxon>
        <taxon>Viridiplantae</taxon>
        <taxon>Streptophyta</taxon>
        <taxon>Embryophyta</taxon>
        <taxon>Tracheophyta</taxon>
        <taxon>Spermatophyta</taxon>
        <taxon>Magnoliopsida</taxon>
        <taxon>Liliopsida</taxon>
        <taxon>Poales</taxon>
        <taxon>Poaceae</taxon>
        <taxon>BOP clade</taxon>
        <taxon>Pooideae</taxon>
        <taxon>Triticodae</taxon>
        <taxon>Triticeae</taxon>
        <taxon>Triticinae</taxon>
        <taxon>Triticum</taxon>
    </lineage>
</organism>
<sequence length="450" mass="49888">MQSISFFIVHGRTDADFEGPIESLGRPWRIFVDPDAVREVLKSAEEYHWQMERRDREGVLQGLHYAESVGCSTSGTEDVLLFDQLMGVVEELSERVATMEKKQACSIDKVKYLRGENGRLLKKVVELNGTVKNLNSQIDPLPLDDSVNQLIKQCLGSDVIYLVGGLDDMFCPSSVGFSCFSPSLDVLIPMKPMPDERLFNSTVALDNRIFVLGGADHPYGSSIDAGADHFYVYLPKIFLVAVSALICAFNLYHEVCCYDTTSDDWTLCPPMTRAKANLAGVSLCGKIYAFGGGDGSESFLDVEVFDPAYGKWIKNQPMLKKRSALAGVKLNGAIYAVGGYAGIETWSCAERLDPREPHWKMLPTMSTQKCFHTLAVLDEKIYSIGGYNPEARAGVATVELYDPRMPSWVAVEPMKYIVIDVVECYSEGRGWVNTALKSIGRRSHCSAIVY</sequence>
<dbReference type="Gene3D" id="2.120.10.80">
    <property type="entry name" value="Kelch-type beta propeller"/>
    <property type="match status" value="2"/>
</dbReference>
<dbReference type="SUPFAM" id="SSF117281">
    <property type="entry name" value="Kelch motif"/>
    <property type="match status" value="2"/>
</dbReference>
<reference evidence="1" key="1">
    <citation type="journal article" date="2013" name="Nature">
        <title>Draft genome of the wheat A-genome progenitor Triticum urartu.</title>
        <authorList>
            <person name="Ling H.Q."/>
            <person name="Zhao S."/>
            <person name="Liu D."/>
            <person name="Wang J."/>
            <person name="Sun H."/>
            <person name="Zhang C."/>
            <person name="Fan H."/>
            <person name="Li D."/>
            <person name="Dong L."/>
            <person name="Tao Y."/>
            <person name="Gao C."/>
            <person name="Wu H."/>
            <person name="Li Y."/>
            <person name="Cui Y."/>
            <person name="Guo X."/>
            <person name="Zheng S."/>
            <person name="Wang B."/>
            <person name="Yu K."/>
            <person name="Liang Q."/>
            <person name="Yang W."/>
            <person name="Lou X."/>
            <person name="Chen J."/>
            <person name="Feng M."/>
            <person name="Jian J."/>
            <person name="Zhang X."/>
            <person name="Luo G."/>
            <person name="Jiang Y."/>
            <person name="Liu J."/>
            <person name="Wang Z."/>
            <person name="Sha Y."/>
            <person name="Zhang B."/>
            <person name="Wu H."/>
            <person name="Tang D."/>
            <person name="Shen Q."/>
            <person name="Xue P."/>
            <person name="Zou S."/>
            <person name="Wang X."/>
            <person name="Liu X."/>
            <person name="Wang F."/>
            <person name="Yang Y."/>
            <person name="An X."/>
            <person name="Dong Z."/>
            <person name="Zhang K."/>
            <person name="Zhang X."/>
            <person name="Luo M.C."/>
            <person name="Dvorak J."/>
            <person name="Tong Y."/>
            <person name="Wang J."/>
            <person name="Yang H."/>
            <person name="Li Z."/>
            <person name="Wang D."/>
            <person name="Zhang A."/>
            <person name="Wang J."/>
        </authorList>
    </citation>
    <scope>NUCLEOTIDE SEQUENCE</scope>
</reference>
<dbReference type="eggNOG" id="KOG1072">
    <property type="taxonomic scope" value="Eukaryota"/>
</dbReference>
<dbReference type="STRING" id="4572.M7YET5"/>
<dbReference type="EMBL" id="KD249879">
    <property type="protein sequence ID" value="EMS48838.1"/>
    <property type="molecule type" value="Genomic_DNA"/>
</dbReference>
<dbReference type="AlphaFoldDB" id="M7YET5"/>
<dbReference type="OMA" id="VAVEPMK"/>
<dbReference type="SMART" id="SM00612">
    <property type="entry name" value="Kelch"/>
    <property type="match status" value="4"/>
</dbReference>
<gene>
    <name evidence="1" type="ORF">TRIUR3_12879</name>
</gene>
<dbReference type="PANTHER" id="PTHR46034:SF38">
    <property type="entry name" value="OS09G0563700 PROTEIN"/>
    <property type="match status" value="1"/>
</dbReference>
<name>M7YET5_TRIUA</name>
<dbReference type="Pfam" id="PF01344">
    <property type="entry name" value="Kelch_1"/>
    <property type="match status" value="3"/>
</dbReference>
<protein>
    <submittedName>
        <fullName evidence="1">Kelch-like protein 17</fullName>
    </submittedName>
</protein>
<proteinExistence type="predicted"/>
<dbReference type="PANTHER" id="PTHR46034">
    <property type="match status" value="1"/>
</dbReference>
<dbReference type="GO" id="GO:0034976">
    <property type="term" value="P:response to endoplasmic reticulum stress"/>
    <property type="evidence" value="ECO:0007669"/>
    <property type="project" value="InterPro"/>
</dbReference>
<evidence type="ECO:0000313" key="1">
    <source>
        <dbReference type="EMBL" id="EMS48838.1"/>
    </source>
</evidence>
<dbReference type="InterPro" id="IPR044832">
    <property type="entry name" value="NRP-like"/>
</dbReference>
<dbReference type="InterPro" id="IPR015915">
    <property type="entry name" value="Kelch-typ_b-propeller"/>
</dbReference>